<reference evidence="1" key="1">
    <citation type="submission" date="2020-06" db="EMBL/GenBank/DDBJ databases">
        <title>Draft genome of Bugula neritina, a colonial animal packing powerful symbionts and potential medicines.</title>
        <authorList>
            <person name="Rayko M."/>
        </authorList>
    </citation>
    <scope>NUCLEOTIDE SEQUENCE [LARGE SCALE GENOMIC DNA]</scope>
    <source>
        <strain evidence="1">Kwan_BN1</strain>
    </source>
</reference>
<proteinExistence type="predicted"/>
<evidence type="ECO:0000313" key="1">
    <source>
        <dbReference type="EMBL" id="KAF6036187.1"/>
    </source>
</evidence>
<accession>A0A7J7KD49</accession>
<dbReference type="Proteomes" id="UP000593567">
    <property type="component" value="Unassembled WGS sequence"/>
</dbReference>
<keyword evidence="2" id="KW-1185">Reference proteome</keyword>
<evidence type="ECO:0000313" key="2">
    <source>
        <dbReference type="Proteomes" id="UP000593567"/>
    </source>
</evidence>
<organism evidence="1 2">
    <name type="scientific">Bugula neritina</name>
    <name type="common">Brown bryozoan</name>
    <name type="synonym">Sertularia neritina</name>
    <dbReference type="NCBI Taxonomy" id="10212"/>
    <lineage>
        <taxon>Eukaryota</taxon>
        <taxon>Metazoa</taxon>
        <taxon>Spiralia</taxon>
        <taxon>Lophotrochozoa</taxon>
        <taxon>Bryozoa</taxon>
        <taxon>Gymnolaemata</taxon>
        <taxon>Cheilostomatida</taxon>
        <taxon>Flustrina</taxon>
        <taxon>Buguloidea</taxon>
        <taxon>Bugulidae</taxon>
        <taxon>Bugula</taxon>
    </lineage>
</organism>
<dbReference type="EMBL" id="VXIV02000766">
    <property type="protein sequence ID" value="KAF6036187.1"/>
    <property type="molecule type" value="Genomic_DNA"/>
</dbReference>
<gene>
    <name evidence="1" type="ORF">EB796_005500</name>
</gene>
<comment type="caution">
    <text evidence="1">The sequence shown here is derived from an EMBL/GenBank/DDBJ whole genome shotgun (WGS) entry which is preliminary data.</text>
</comment>
<dbReference type="AlphaFoldDB" id="A0A7J7KD49"/>
<name>A0A7J7KD49_BUGNE</name>
<protein>
    <submittedName>
        <fullName evidence="1">Uncharacterized protein</fullName>
    </submittedName>
</protein>
<sequence length="90" mass="10620">MLLYFGCFHILLVDRLIKEHEDRVHDMQNPDWFALIAQQYFSGKKKRSLQDCRPQNQFCVSNEQCCGNLSCWCSLEEGCACVHPFKYQVK</sequence>